<dbReference type="EMBL" id="WTPW01000785">
    <property type="protein sequence ID" value="KAF0480169.1"/>
    <property type="molecule type" value="Genomic_DNA"/>
</dbReference>
<name>A0A8H4ACS9_GIGMA</name>
<dbReference type="AlphaFoldDB" id="A0A8H4ACS9"/>
<comment type="caution">
    <text evidence="11">The sequence shown here is derived from an EMBL/GenBank/DDBJ whole genome shotgun (WGS) entry which is preliminary data.</text>
</comment>
<dbReference type="OrthoDB" id="205099at2759"/>
<evidence type="ECO:0000256" key="9">
    <source>
        <dbReference type="RuleBase" id="RU365082"/>
    </source>
</evidence>
<keyword evidence="7 9" id="KW-0539">Nucleus</keyword>
<reference evidence="11 12" key="1">
    <citation type="journal article" date="2019" name="Environ. Microbiol.">
        <title>At the nexus of three kingdoms: the genome of the mycorrhizal fungus Gigaspora margarita provides insights into plant, endobacterial and fungal interactions.</title>
        <authorList>
            <person name="Venice F."/>
            <person name="Ghignone S."/>
            <person name="Salvioli di Fossalunga A."/>
            <person name="Amselem J."/>
            <person name="Novero M."/>
            <person name="Xianan X."/>
            <person name="Sedzielewska Toro K."/>
            <person name="Morin E."/>
            <person name="Lipzen A."/>
            <person name="Grigoriev I.V."/>
            <person name="Henrissat B."/>
            <person name="Martin F.M."/>
            <person name="Bonfante P."/>
        </authorList>
    </citation>
    <scope>NUCLEOTIDE SEQUENCE [LARGE SCALE GENOMIC DNA]</scope>
    <source>
        <strain evidence="11 12">BEG34</strain>
    </source>
</reference>
<evidence type="ECO:0000259" key="10">
    <source>
        <dbReference type="Pfam" id="PF08638"/>
    </source>
</evidence>
<comment type="subunit">
    <text evidence="9">Component of the Mediator complex.</text>
</comment>
<dbReference type="Pfam" id="PF08638">
    <property type="entry name" value="Med14"/>
    <property type="match status" value="1"/>
</dbReference>
<keyword evidence="12" id="KW-1185">Reference proteome</keyword>
<feature type="domain" description="Mediator complex subunit MED14 N-terminal" evidence="10">
    <location>
        <begin position="19"/>
        <end position="208"/>
    </location>
</feature>
<evidence type="ECO:0000256" key="8">
    <source>
        <dbReference type="ARBA" id="ARBA00032007"/>
    </source>
</evidence>
<dbReference type="PANTHER" id="PTHR12809">
    <property type="entry name" value="MEDIATOR COMPLEX SUBUNIT"/>
    <property type="match status" value="1"/>
</dbReference>
<evidence type="ECO:0000256" key="3">
    <source>
        <dbReference type="ARBA" id="ARBA00019619"/>
    </source>
</evidence>
<dbReference type="GO" id="GO:0016592">
    <property type="term" value="C:mediator complex"/>
    <property type="evidence" value="ECO:0007669"/>
    <property type="project" value="UniProtKB-UniRule"/>
</dbReference>
<evidence type="ECO:0000256" key="5">
    <source>
        <dbReference type="ARBA" id="ARBA00023159"/>
    </source>
</evidence>
<dbReference type="PANTHER" id="PTHR12809:SF2">
    <property type="entry name" value="MEDIATOR OF RNA POLYMERASE II TRANSCRIPTION SUBUNIT 14"/>
    <property type="match status" value="1"/>
</dbReference>
<organism evidence="11 12">
    <name type="scientific">Gigaspora margarita</name>
    <dbReference type="NCBI Taxonomy" id="4874"/>
    <lineage>
        <taxon>Eukaryota</taxon>
        <taxon>Fungi</taxon>
        <taxon>Fungi incertae sedis</taxon>
        <taxon>Mucoromycota</taxon>
        <taxon>Glomeromycotina</taxon>
        <taxon>Glomeromycetes</taxon>
        <taxon>Diversisporales</taxon>
        <taxon>Gigasporaceae</taxon>
        <taxon>Gigaspora</taxon>
    </lineage>
</organism>
<evidence type="ECO:0000313" key="11">
    <source>
        <dbReference type="EMBL" id="KAF0480169.1"/>
    </source>
</evidence>
<dbReference type="GO" id="GO:0006357">
    <property type="term" value="P:regulation of transcription by RNA polymerase II"/>
    <property type="evidence" value="ECO:0007669"/>
    <property type="project" value="InterPro"/>
</dbReference>
<keyword evidence="6 9" id="KW-0804">Transcription</keyword>
<comment type="subcellular location">
    <subcellularLocation>
        <location evidence="1 9">Nucleus</location>
    </subcellularLocation>
</comment>
<dbReference type="Proteomes" id="UP000439903">
    <property type="component" value="Unassembled WGS sequence"/>
</dbReference>
<evidence type="ECO:0000313" key="12">
    <source>
        <dbReference type="Proteomes" id="UP000439903"/>
    </source>
</evidence>
<dbReference type="GO" id="GO:0003712">
    <property type="term" value="F:transcription coregulator activity"/>
    <property type="evidence" value="ECO:0007669"/>
    <property type="project" value="UniProtKB-UniRule"/>
</dbReference>
<gene>
    <name evidence="11" type="ORF">F8M41_023786</name>
</gene>
<proteinExistence type="inferred from homology"/>
<comment type="function">
    <text evidence="9">Component of the Mediator complex, a coactivator involved in the regulated transcription of nearly all RNA polymerase II-dependent genes. Mediator functions as a bridge to convey information from gene-specific regulatory proteins to the basal RNA polymerase II transcription machinery. Mediator is recruited to promoters by direct interactions with regulatory proteins and serves as a scaffold for the assembly of a functional preinitiation complex with RNA polymerase II and the general transcription factors.</text>
</comment>
<keyword evidence="5 9" id="KW-0010">Activator</keyword>
<sequence>MANPEISKPYASSPQEWKPLQEIVASVNCDSRDKLIAFIHKISQIESGDGDRRKSFMLNYLIPQRQQFLKLQSLVKWSEHADIIKNCESYHQAVQNQQRKINIVEQSLETHANFMPSTSVRSPDIITAIDVLTTGRYQRFPKAIEEYFAPKPLTDNEVKKALEELNSVIELRMLTEEVVPPAMRKYLVDNGRITFSVEKEFEVVLTLLDQKPNFPWHIVDLKFLIQSANDRLYSDIDLSLHEVQTNFIIQSAQMRLYPKNPQLPELPLSRVPGNTEQSTLKPARPLPLLELYDFLHTFCLDMQLDILYQQAYRLAGTRWANNLFLETDGTHLEEPRTFLRVYYWRSVKSSSNLAQSQTARRVKSDAIEIIISEEITKRSLIHSSKSMLSKSHWLTDTSRTKPGVLNDGRGLNYPHKFLQARWTGLADENAEWTVLDWEFDPTNLSFEHLLLSVTQKHAESVILGFKNALSSLELAKNVFSEEDLEIIEGCQEFPDDSPISDNVAKRFLKISSLRVWLFGDRYITISIDIRSGRVIIEENNKIDDEEFIRMCEDKISSTPNDDTFVQTLCFIKFKSRIDQIEKAAKYLQFDIHRDLILRKEDLDQLGTKHLVYFRFPQYDDHFLICGIVNEGLRYWLTTLSREPPVKRYILVKDAKDPTHKLSSIEQIYLEEKNSFTDQTSLELHEKDVPLSVNSGAFCGKRSFEEIDVKIENTLSRKRKLVRANAGLEYEIVHLARISSLCRARISYLRMKKQIKLHDLSFTTIQPEKSLEFIDPDSSISLTSSIPVVKMDRKSLLAKMPISIDKALNVFGDIYIRFVGSRLLTTTTCSVIMTTRIKPNSLPLINNVDLLDNIRYDPISQVISFKYDAEDVYIKNFLRDWINIVMICQAASQVSSPTWTDTSIKVAPFNFQTVKVIYSQDLFFDIGCKSDRYSLQFGTTSKTRSRNPHQRISIFLQNTLNYECNIGSLISILTRTTPLFSALDALEKDNGGKRVLNIIPRSSHHIRLIWSQRMLPFSTSEQFPKYGLDIEVREENKIFIYDTSLDSRITSLKRIPLWEKFFESVTSSDIKNDNISINDFIPLSEGFVIPISDTHKILEWLDKQIRLA</sequence>
<keyword evidence="4 9" id="KW-0805">Transcription regulation</keyword>
<evidence type="ECO:0000256" key="6">
    <source>
        <dbReference type="ARBA" id="ARBA00023163"/>
    </source>
</evidence>
<protein>
    <recommendedName>
        <fullName evidence="3 9">Mediator of RNA polymerase II transcription subunit 14</fullName>
    </recommendedName>
    <alternativeName>
        <fullName evidence="8 9">Mediator complex subunit 14</fullName>
    </alternativeName>
</protein>
<evidence type="ECO:0000256" key="1">
    <source>
        <dbReference type="ARBA" id="ARBA00004123"/>
    </source>
</evidence>
<evidence type="ECO:0000256" key="4">
    <source>
        <dbReference type="ARBA" id="ARBA00023015"/>
    </source>
</evidence>
<dbReference type="InterPro" id="IPR055122">
    <property type="entry name" value="Med14_N"/>
</dbReference>
<accession>A0A8H4ACS9</accession>
<dbReference type="GO" id="GO:0070847">
    <property type="term" value="C:core mediator complex"/>
    <property type="evidence" value="ECO:0007669"/>
    <property type="project" value="TreeGrafter"/>
</dbReference>
<evidence type="ECO:0000256" key="7">
    <source>
        <dbReference type="ARBA" id="ARBA00023242"/>
    </source>
</evidence>
<comment type="similarity">
    <text evidence="2 9">Belongs to the Mediator complex subunit 14 family.</text>
</comment>
<evidence type="ECO:0000256" key="2">
    <source>
        <dbReference type="ARBA" id="ARBA00007813"/>
    </source>
</evidence>
<dbReference type="InterPro" id="IPR013947">
    <property type="entry name" value="Mediator_Med14"/>
</dbReference>